<feature type="signal peptide" evidence="1">
    <location>
        <begin position="1"/>
        <end position="21"/>
    </location>
</feature>
<organism evidence="2 3">
    <name type="scientific">Ceratopteris richardii</name>
    <name type="common">Triangle waterfern</name>
    <dbReference type="NCBI Taxonomy" id="49495"/>
    <lineage>
        <taxon>Eukaryota</taxon>
        <taxon>Viridiplantae</taxon>
        <taxon>Streptophyta</taxon>
        <taxon>Embryophyta</taxon>
        <taxon>Tracheophyta</taxon>
        <taxon>Polypodiopsida</taxon>
        <taxon>Polypodiidae</taxon>
        <taxon>Polypodiales</taxon>
        <taxon>Pteridineae</taxon>
        <taxon>Pteridaceae</taxon>
        <taxon>Parkerioideae</taxon>
        <taxon>Ceratopteris</taxon>
    </lineage>
</organism>
<dbReference type="Proteomes" id="UP000825935">
    <property type="component" value="Chromosome 15"/>
</dbReference>
<accession>A0A8T2T3U5</accession>
<dbReference type="AlphaFoldDB" id="A0A8T2T3U5"/>
<sequence>MSIFLAAFLLINCKWIHDVLHFFACLGALKSRVLLRIVQMRIHLQFRMFCISSLV</sequence>
<keyword evidence="3" id="KW-1185">Reference proteome</keyword>
<reference evidence="2" key="1">
    <citation type="submission" date="2021-08" db="EMBL/GenBank/DDBJ databases">
        <title>WGS assembly of Ceratopteris richardii.</title>
        <authorList>
            <person name="Marchant D.B."/>
            <person name="Chen G."/>
            <person name="Jenkins J."/>
            <person name="Shu S."/>
            <person name="Leebens-Mack J."/>
            <person name="Grimwood J."/>
            <person name="Schmutz J."/>
            <person name="Soltis P."/>
            <person name="Soltis D."/>
            <person name="Chen Z.-H."/>
        </authorList>
    </citation>
    <scope>NUCLEOTIDE SEQUENCE</scope>
    <source>
        <strain evidence="2">Whitten #5841</strain>
        <tissue evidence="2">Leaf</tissue>
    </source>
</reference>
<proteinExistence type="predicted"/>
<gene>
    <name evidence="2" type="ORF">KP509_15G023000</name>
</gene>
<evidence type="ECO:0000256" key="1">
    <source>
        <dbReference type="SAM" id="SignalP"/>
    </source>
</evidence>
<name>A0A8T2T3U5_CERRI</name>
<keyword evidence="1" id="KW-0732">Signal</keyword>
<comment type="caution">
    <text evidence="2">The sequence shown here is derived from an EMBL/GenBank/DDBJ whole genome shotgun (WGS) entry which is preliminary data.</text>
</comment>
<evidence type="ECO:0000313" key="3">
    <source>
        <dbReference type="Proteomes" id="UP000825935"/>
    </source>
</evidence>
<dbReference type="EMBL" id="CM035420">
    <property type="protein sequence ID" value="KAH7404392.1"/>
    <property type="molecule type" value="Genomic_DNA"/>
</dbReference>
<evidence type="ECO:0000313" key="2">
    <source>
        <dbReference type="EMBL" id="KAH7404392.1"/>
    </source>
</evidence>
<protein>
    <submittedName>
        <fullName evidence="2">Uncharacterized protein</fullName>
    </submittedName>
</protein>
<feature type="chain" id="PRO_5035742365" evidence="1">
    <location>
        <begin position="22"/>
        <end position="55"/>
    </location>
</feature>